<dbReference type="Gene3D" id="3.60.15.10">
    <property type="entry name" value="Ribonuclease Z/Hydroxyacylglutathione hydrolase-like"/>
    <property type="match status" value="1"/>
</dbReference>
<dbReference type="SUPFAM" id="SSF56281">
    <property type="entry name" value="Metallo-hydrolase/oxidoreductase"/>
    <property type="match status" value="1"/>
</dbReference>
<dbReference type="AlphaFoldDB" id="A0A176YII3"/>
<dbReference type="Pfam" id="PF12706">
    <property type="entry name" value="Lactamase_B_2"/>
    <property type="match status" value="1"/>
</dbReference>
<name>A0A176YII3_9BRAD</name>
<organism evidence="2 3">
    <name type="scientific">Bradyrhizobium centrolobii</name>
    <dbReference type="NCBI Taxonomy" id="1505087"/>
    <lineage>
        <taxon>Bacteria</taxon>
        <taxon>Pseudomonadati</taxon>
        <taxon>Pseudomonadota</taxon>
        <taxon>Alphaproteobacteria</taxon>
        <taxon>Hyphomicrobiales</taxon>
        <taxon>Nitrobacteraceae</taxon>
        <taxon>Bradyrhizobium</taxon>
    </lineage>
</organism>
<evidence type="ECO:0000313" key="2">
    <source>
        <dbReference type="EMBL" id="OAF05818.1"/>
    </source>
</evidence>
<evidence type="ECO:0000259" key="1">
    <source>
        <dbReference type="SMART" id="SM00849"/>
    </source>
</evidence>
<protein>
    <recommendedName>
        <fullName evidence="1">Metallo-beta-lactamase domain-containing protein</fullName>
    </recommendedName>
</protein>
<reference evidence="2 3" key="1">
    <citation type="submission" date="2016-03" db="EMBL/GenBank/DDBJ databases">
        <title>Draft Genome Sequence of the Strain BR 10245 (Bradyrhizobium sp.) isolated from nodules of Centrolobium paraense.</title>
        <authorList>
            <person name="Simoes-Araujo J.L.Sr."/>
            <person name="Barauna A.C."/>
            <person name="Silva K."/>
            <person name="Zilli J.E."/>
        </authorList>
    </citation>
    <scope>NUCLEOTIDE SEQUENCE [LARGE SCALE GENOMIC DNA]</scope>
    <source>
        <strain evidence="2 3">BR 10245</strain>
    </source>
</reference>
<proteinExistence type="predicted"/>
<feature type="domain" description="Metallo-beta-lactamase" evidence="1">
    <location>
        <begin position="7"/>
        <end position="225"/>
    </location>
</feature>
<accession>A0A176YII3</accession>
<dbReference type="PANTHER" id="PTHR43546">
    <property type="entry name" value="UPF0173 METAL-DEPENDENT HYDROLASE MJ1163-RELATED"/>
    <property type="match status" value="1"/>
</dbReference>
<comment type="caution">
    <text evidence="2">The sequence shown here is derived from an EMBL/GenBank/DDBJ whole genome shotgun (WGS) entry which is preliminary data.</text>
</comment>
<dbReference type="SMART" id="SM00849">
    <property type="entry name" value="Lactamase_B"/>
    <property type="match status" value="1"/>
</dbReference>
<dbReference type="InterPro" id="IPR036866">
    <property type="entry name" value="RibonucZ/Hydroxyglut_hydro"/>
</dbReference>
<evidence type="ECO:0000313" key="3">
    <source>
        <dbReference type="Proteomes" id="UP000076959"/>
    </source>
</evidence>
<dbReference type="EMBL" id="LUUB01000079">
    <property type="protein sequence ID" value="OAF05818.1"/>
    <property type="molecule type" value="Genomic_DNA"/>
</dbReference>
<dbReference type="CDD" id="cd06262">
    <property type="entry name" value="metallo-hydrolase-like_MBL-fold"/>
    <property type="match status" value="1"/>
</dbReference>
<gene>
    <name evidence="2" type="ORF">AYJ54_02720</name>
</gene>
<keyword evidence="3" id="KW-1185">Reference proteome</keyword>
<dbReference type="InterPro" id="IPR050114">
    <property type="entry name" value="UPF0173_UPF0282_UlaG_hydrolase"/>
</dbReference>
<sequence>MNFKWFGTDGWEISFGNRTILFDPYFQRIPTGFFAGKFNPTTPIQVNETVIDQHIKKADHILIGHGHWDHIADIPFIAKKTGAMVIGSETHANLMRAYGVPEGQIVQVKGGENMKFDGYTIEVFPSLHSMGPTKKFAVPGHRISVPELPKTVGELPEGDTLIYLITIGGKFRVFLMSSANYVERALNGLKPDVALVASIFSNQIHDFTPRLLDALNRPPLILPTHWDNFERPFSDGAHDLRDVFGDAGNLDLWVRDVKQHSPNTKVVVLDFFQSYAA</sequence>
<dbReference type="PANTHER" id="PTHR43546:SF3">
    <property type="entry name" value="UPF0173 METAL-DEPENDENT HYDROLASE MJ1163"/>
    <property type="match status" value="1"/>
</dbReference>
<dbReference type="Proteomes" id="UP000076959">
    <property type="component" value="Unassembled WGS sequence"/>
</dbReference>
<dbReference type="InterPro" id="IPR001279">
    <property type="entry name" value="Metallo-B-lactamas"/>
</dbReference>